<dbReference type="AlphaFoldDB" id="A0AAW0NGA9"/>
<evidence type="ECO:0000313" key="1">
    <source>
        <dbReference type="EMBL" id="KAK7895588.1"/>
    </source>
</evidence>
<proteinExistence type="predicted"/>
<accession>A0AAW0NGA9</accession>
<reference evidence="2" key="1">
    <citation type="submission" date="2024-04" db="EMBL/GenBank/DDBJ databases">
        <title>Salinicola lusitanus LLJ914,a marine bacterium isolated from the Okinawa Trough.</title>
        <authorList>
            <person name="Li J."/>
        </authorList>
    </citation>
    <scope>NUCLEOTIDE SEQUENCE [LARGE SCALE GENOMIC DNA]</scope>
</reference>
<gene>
    <name evidence="1" type="ORF">WMY93_020913</name>
</gene>
<dbReference type="EMBL" id="JBBPFD010000015">
    <property type="protein sequence ID" value="KAK7895588.1"/>
    <property type="molecule type" value="Genomic_DNA"/>
</dbReference>
<keyword evidence="2" id="KW-1185">Reference proteome</keyword>
<evidence type="ECO:0000313" key="2">
    <source>
        <dbReference type="Proteomes" id="UP001460270"/>
    </source>
</evidence>
<dbReference type="Proteomes" id="UP001460270">
    <property type="component" value="Unassembled WGS sequence"/>
</dbReference>
<sequence length="323" mass="36784">MNYGKPRPTDPAVFEQEPGTSHTLTLSQARVNPVCLRQDTCTRFSGELSIICEQRQNHVYQCQGHISGRITCSVPGQCISARVTCISARVTCISARSRVSAPGQCVSRSRVSAPESRVQCQVRISARVTCISARVVYQPESRVSAPKSCVSAPGSRVQRQGHVYQRQSHVYQRQSHVYQRQSHVYQRQSHLYQRQVTCISAKVTCISAKQEPGTSHTLTLSQARVNLCVSETRVQSTSGQRNVRLRRRKPGLRSTCTRFSGELSIICEQRQSHMYQRQGHVYQRQGHVYQRQSHGYQRQGHVYQRQSHVYQRQSHVYQCMSHV</sequence>
<comment type="caution">
    <text evidence="1">The sequence shown here is derived from an EMBL/GenBank/DDBJ whole genome shotgun (WGS) entry which is preliminary data.</text>
</comment>
<name>A0AAW0NGA9_9GOBI</name>
<protein>
    <submittedName>
        <fullName evidence="1">Uncharacterized protein</fullName>
    </submittedName>
</protein>
<organism evidence="1 2">
    <name type="scientific">Mugilogobius chulae</name>
    <name type="common">yellowstripe goby</name>
    <dbReference type="NCBI Taxonomy" id="88201"/>
    <lineage>
        <taxon>Eukaryota</taxon>
        <taxon>Metazoa</taxon>
        <taxon>Chordata</taxon>
        <taxon>Craniata</taxon>
        <taxon>Vertebrata</taxon>
        <taxon>Euteleostomi</taxon>
        <taxon>Actinopterygii</taxon>
        <taxon>Neopterygii</taxon>
        <taxon>Teleostei</taxon>
        <taxon>Neoteleostei</taxon>
        <taxon>Acanthomorphata</taxon>
        <taxon>Gobiaria</taxon>
        <taxon>Gobiiformes</taxon>
        <taxon>Gobioidei</taxon>
        <taxon>Gobiidae</taxon>
        <taxon>Gobionellinae</taxon>
        <taxon>Mugilogobius</taxon>
    </lineage>
</organism>